<evidence type="ECO:0000313" key="1">
    <source>
        <dbReference type="EMBL" id="SVB30320.1"/>
    </source>
</evidence>
<reference evidence="1" key="1">
    <citation type="submission" date="2018-05" db="EMBL/GenBank/DDBJ databases">
        <authorList>
            <person name="Lanie J.A."/>
            <person name="Ng W.-L."/>
            <person name="Kazmierczak K.M."/>
            <person name="Andrzejewski T.M."/>
            <person name="Davidsen T.M."/>
            <person name="Wayne K.J."/>
            <person name="Tettelin H."/>
            <person name="Glass J.I."/>
            <person name="Rusch D."/>
            <person name="Podicherti R."/>
            <person name="Tsui H.-C.T."/>
            <person name="Winkler M.E."/>
        </authorList>
    </citation>
    <scope>NUCLEOTIDE SEQUENCE</scope>
</reference>
<name>A0A382CVZ9_9ZZZZ</name>
<dbReference type="AlphaFoldDB" id="A0A382CVZ9"/>
<proteinExistence type="predicted"/>
<evidence type="ECO:0008006" key="2">
    <source>
        <dbReference type="Google" id="ProtNLM"/>
    </source>
</evidence>
<organism evidence="1">
    <name type="scientific">marine metagenome</name>
    <dbReference type="NCBI Taxonomy" id="408172"/>
    <lineage>
        <taxon>unclassified sequences</taxon>
        <taxon>metagenomes</taxon>
        <taxon>ecological metagenomes</taxon>
    </lineage>
</organism>
<dbReference type="PANTHER" id="PTHR42754:SF1">
    <property type="entry name" value="LIPOPROTEIN"/>
    <property type="match status" value="1"/>
</dbReference>
<sequence>MIRYIIFFIALSLLIFNCEDQTNIEDGLCELTDNNNTFESNTERFLRTYGDRNNNSGTYVLELEEGGYIVGGNTYNHEQGNSYYWIMKTDAYGDSVWTKTTDDFGAFNSSMEPISDGGYLIYGSTEDSNDDWDIIISKIGPEGNNEWIKTFGRNSDSEGAYIARETRDGGYILGGYADDYEEINTYPYSALYADAYIIKLNQNGNAEWKKKIRDNDFGYVYDIIEDQDGNFIAAG</sequence>
<dbReference type="EMBL" id="UINC01036407">
    <property type="protein sequence ID" value="SVB30320.1"/>
    <property type="molecule type" value="Genomic_DNA"/>
</dbReference>
<dbReference type="PANTHER" id="PTHR42754">
    <property type="entry name" value="ENDOGLUCANASE"/>
    <property type="match status" value="1"/>
</dbReference>
<gene>
    <name evidence="1" type="ORF">METZ01_LOCUS183174</name>
</gene>
<protein>
    <recommendedName>
        <fullName evidence="2">Bulb-type lectin domain-containing protein</fullName>
    </recommendedName>
</protein>
<accession>A0A382CVZ9</accession>
<feature type="non-terminal residue" evidence="1">
    <location>
        <position position="235"/>
    </location>
</feature>